<dbReference type="Proteomes" id="UP000195868">
    <property type="component" value="Unassembled WGS sequence"/>
</dbReference>
<organism evidence="2 7">
    <name type="scientific">Limosilactobacillus reuteri</name>
    <name type="common">Lactobacillus reuteri</name>
    <dbReference type="NCBI Taxonomy" id="1598"/>
    <lineage>
        <taxon>Bacteria</taxon>
        <taxon>Bacillati</taxon>
        <taxon>Bacillota</taxon>
        <taxon>Bacilli</taxon>
        <taxon>Lactobacillales</taxon>
        <taxon>Lactobacillaceae</taxon>
        <taxon>Limosilactobacillus</taxon>
    </lineage>
</organism>
<gene>
    <name evidence="4" type="ORF">B5G22_01415</name>
    <name evidence="3" type="ORF">BHL83_03045</name>
    <name evidence="2" type="ORF">LRLP16767_LR202_02190</name>
</gene>
<reference evidence="2" key="2">
    <citation type="submission" date="2015-10" db="EMBL/GenBank/DDBJ databases">
        <authorList>
            <person name="Gilbert D.G."/>
        </authorList>
    </citation>
    <scope>NUCLEOTIDE SEQUENCE [LARGE SCALE GENOMIC DNA]</scope>
    <source>
        <strain evidence="2">20-2</strain>
    </source>
</reference>
<dbReference type="Proteomes" id="UP000235484">
    <property type="component" value="Unassembled WGS sequence"/>
</dbReference>
<proteinExistence type="predicted"/>
<evidence type="ECO:0000313" key="5">
    <source>
        <dbReference type="Proteomes" id="UP000194219"/>
    </source>
</evidence>
<feature type="compositionally biased region" description="Polar residues" evidence="1">
    <location>
        <begin position="173"/>
        <end position="193"/>
    </location>
</feature>
<evidence type="ECO:0000313" key="6">
    <source>
        <dbReference type="Proteomes" id="UP000195868"/>
    </source>
</evidence>
<evidence type="ECO:0000256" key="1">
    <source>
        <dbReference type="SAM" id="MobiDB-lite"/>
    </source>
</evidence>
<accession>A0A0U5FEC9</accession>
<protein>
    <submittedName>
        <fullName evidence="2">Uncharacterized protein</fullName>
    </submittedName>
</protein>
<sequence>MPRGAVTKARNLQLYIEGPVKEWIDIQNSLGSSIGQSIVFITALYGEVDLPSTLPKIRANQQVKFNNSSNLKNEQKSNNIQNGKFETKTKTIRIPDYSEVNAWFEVQTAPSESVNQLIFLIIGMFGITDFPSALSFSQGEIISALEQSFFNNPKELSKQDSFQTKETNKQESQESQMNADLSDSSNIDLSMISTDLDDK</sequence>
<dbReference type="EMBL" id="LN887687">
    <property type="protein sequence ID" value="CUR42545.1"/>
    <property type="molecule type" value="Genomic_DNA"/>
</dbReference>
<reference evidence="4" key="5">
    <citation type="journal article" date="2018" name="BMC Genomics">
        <title>Whole genome sequencing and function prediction of 133 gut anaerobes isolated from chicken caecum in pure cultures.</title>
        <authorList>
            <person name="Medvecky M."/>
            <person name="Cejkova D."/>
            <person name="Polansky O."/>
            <person name="Karasova D."/>
            <person name="Kubasova T."/>
            <person name="Cizek A."/>
            <person name="Rychlik I."/>
        </authorList>
    </citation>
    <scope>NUCLEOTIDE SEQUENCE</scope>
    <source>
        <strain evidence="4">An71</strain>
    </source>
</reference>
<evidence type="ECO:0000313" key="3">
    <source>
        <dbReference type="EMBL" id="OTA92354.1"/>
    </source>
</evidence>
<reference evidence="7" key="1">
    <citation type="submission" date="2015-10" db="EMBL/GenBank/DDBJ databases">
        <authorList>
            <person name="Crossman L.C."/>
        </authorList>
    </citation>
    <scope>NUCLEOTIDE SEQUENCE [LARGE SCALE GENOMIC DNA]</scope>
    <source>
        <strain evidence="7">20-2</strain>
    </source>
</reference>
<evidence type="ECO:0000313" key="7">
    <source>
        <dbReference type="Proteomes" id="UP000235484"/>
    </source>
</evidence>
<name>A0A0U5FEC9_LIMRT</name>
<dbReference type="Proteomes" id="UP000194219">
    <property type="component" value="Unassembled WGS sequence"/>
</dbReference>
<dbReference type="EMBL" id="NFHN01000003">
    <property type="protein sequence ID" value="OUN50053.1"/>
    <property type="molecule type" value="Genomic_DNA"/>
</dbReference>
<reference evidence="3 5" key="3">
    <citation type="submission" date="2016-09" db="EMBL/GenBank/DDBJ databases">
        <title>Lactobacillus reuteri KLR3006, genome sequencing and assembly.</title>
        <authorList>
            <person name="Lee J.-Y."/>
            <person name="Kim E.B."/>
            <person name="Choi Y.-J."/>
        </authorList>
    </citation>
    <scope>NUCLEOTIDE SEQUENCE [LARGE SCALE GENOMIC DNA]</scope>
    <source>
        <strain evidence="3 5">KLR3006</strain>
    </source>
</reference>
<feature type="region of interest" description="Disordered" evidence="1">
    <location>
        <begin position="156"/>
        <end position="199"/>
    </location>
</feature>
<reference evidence="6" key="4">
    <citation type="submission" date="2017-04" db="EMBL/GenBank/DDBJ databases">
        <title>Function of individual gut microbiota members based on whole genome sequencing of pure cultures obtained from chicken caecum.</title>
        <authorList>
            <person name="Medvecky M."/>
            <person name="Cejkova D."/>
            <person name="Polansky O."/>
            <person name="Karasova D."/>
            <person name="Kubasova T."/>
            <person name="Cizek A."/>
            <person name="Rychlik I."/>
        </authorList>
    </citation>
    <scope>NUCLEOTIDE SEQUENCE [LARGE SCALE GENOMIC DNA]</scope>
    <source>
        <strain evidence="6">An71</strain>
    </source>
</reference>
<evidence type="ECO:0000313" key="2">
    <source>
        <dbReference type="EMBL" id="CUR42545.1"/>
    </source>
</evidence>
<dbReference type="AlphaFoldDB" id="A0A0U5FEC9"/>
<evidence type="ECO:0000313" key="4">
    <source>
        <dbReference type="EMBL" id="OUN50053.1"/>
    </source>
</evidence>
<dbReference type="RefSeq" id="WP_086118399.1">
    <property type="nucleotide sequence ID" value="NZ_CP179918.1"/>
</dbReference>
<dbReference type="EMBL" id="MIMV01000033">
    <property type="protein sequence ID" value="OTA92354.1"/>
    <property type="molecule type" value="Genomic_DNA"/>
</dbReference>